<proteinExistence type="predicted"/>
<organism evidence="1 2">
    <name type="scientific">Amycolatopsis pigmentata</name>
    <dbReference type="NCBI Taxonomy" id="450801"/>
    <lineage>
        <taxon>Bacteria</taxon>
        <taxon>Bacillati</taxon>
        <taxon>Actinomycetota</taxon>
        <taxon>Actinomycetes</taxon>
        <taxon>Pseudonocardiales</taxon>
        <taxon>Pseudonocardiaceae</taxon>
        <taxon>Amycolatopsis</taxon>
    </lineage>
</organism>
<dbReference type="RefSeq" id="WP_378266320.1">
    <property type="nucleotide sequence ID" value="NZ_JBHUKR010000007.1"/>
</dbReference>
<evidence type="ECO:0000313" key="1">
    <source>
        <dbReference type="EMBL" id="MFD2418381.1"/>
    </source>
</evidence>
<name>A0ABW5FU48_9PSEU</name>
<evidence type="ECO:0000313" key="2">
    <source>
        <dbReference type="Proteomes" id="UP001597417"/>
    </source>
</evidence>
<gene>
    <name evidence="1" type="ORF">ACFSXZ_18830</name>
</gene>
<dbReference type="Proteomes" id="UP001597417">
    <property type="component" value="Unassembled WGS sequence"/>
</dbReference>
<accession>A0ABW5FU48</accession>
<protein>
    <submittedName>
        <fullName evidence="1">DUF2505 domain-containing protein</fullName>
    </submittedName>
</protein>
<keyword evidence="2" id="KW-1185">Reference proteome</keyword>
<dbReference type="EMBL" id="JBHUKR010000007">
    <property type="protein sequence ID" value="MFD2418381.1"/>
    <property type="molecule type" value="Genomic_DNA"/>
</dbReference>
<comment type="caution">
    <text evidence="1">The sequence shown here is derived from an EMBL/GenBank/DDBJ whole genome shotgun (WGS) entry which is preliminary data.</text>
</comment>
<reference evidence="2" key="1">
    <citation type="journal article" date="2019" name="Int. J. Syst. Evol. Microbiol.">
        <title>The Global Catalogue of Microorganisms (GCM) 10K type strain sequencing project: providing services to taxonomists for standard genome sequencing and annotation.</title>
        <authorList>
            <consortium name="The Broad Institute Genomics Platform"/>
            <consortium name="The Broad Institute Genome Sequencing Center for Infectious Disease"/>
            <person name="Wu L."/>
            <person name="Ma J."/>
        </authorList>
    </citation>
    <scope>NUCLEOTIDE SEQUENCE [LARGE SCALE GENOMIC DNA]</scope>
    <source>
        <strain evidence="2">CGMCC 4.7645</strain>
    </source>
</reference>
<dbReference type="Pfam" id="PF10698">
    <property type="entry name" value="DUF2505"/>
    <property type="match status" value="1"/>
</dbReference>
<sequence>MAARIEHRAEFSRGIADVFTAVAGREAVQARLDAIGGHNARIVTYSHDGDQWRFVLHQGVTADKLPSFVRTLHRGDLVVEREHTWTKTGDTYTGAVKATVSGVPGDIGARTDLVAEGARTVLRTNGEVKVHLPFVGGKIEGFVAGQVTDLLRSEAEFTAQWLGEPS</sequence>
<dbReference type="InterPro" id="IPR019639">
    <property type="entry name" value="DUF2505"/>
</dbReference>